<feature type="domain" description="Cytochrome c" evidence="8">
    <location>
        <begin position="51"/>
        <end position="131"/>
    </location>
</feature>
<organism evidence="9 10">
    <name type="scientific">Pseudaquabacterium rugosum</name>
    <dbReference type="NCBI Taxonomy" id="2984194"/>
    <lineage>
        <taxon>Bacteria</taxon>
        <taxon>Pseudomonadati</taxon>
        <taxon>Pseudomonadota</taxon>
        <taxon>Betaproteobacteria</taxon>
        <taxon>Burkholderiales</taxon>
        <taxon>Sphaerotilaceae</taxon>
        <taxon>Pseudaquabacterium</taxon>
    </lineage>
</organism>
<keyword evidence="7" id="KW-0732">Signal</keyword>
<evidence type="ECO:0000259" key="8">
    <source>
        <dbReference type="PROSITE" id="PS51007"/>
    </source>
</evidence>
<proteinExistence type="predicted"/>
<evidence type="ECO:0000256" key="3">
    <source>
        <dbReference type="ARBA" id="ARBA00022723"/>
    </source>
</evidence>
<dbReference type="PROSITE" id="PS51007">
    <property type="entry name" value="CYTC"/>
    <property type="match status" value="1"/>
</dbReference>
<keyword evidence="5 6" id="KW-0408">Iron</keyword>
<sequence length="152" mass="15822">MPSASLIAMIRTVSTAALCGALSLSAVAQGVAPRLSDADLVASFSATPSRFTQQGGEVLYRSICAACHMPDGNGARTGSGMFPSLRENPRLAAAAYPALVVLNGLHGMPPFGHQLDDQQIADVVNHVRTQFGNRHTDAMTAVAVKALRPAKP</sequence>
<keyword evidence="4" id="KW-0249">Electron transport</keyword>
<dbReference type="InterPro" id="IPR008168">
    <property type="entry name" value="Cyt_C_IC"/>
</dbReference>
<dbReference type="InterPro" id="IPR051459">
    <property type="entry name" value="Cytochrome_c-type_DH"/>
</dbReference>
<evidence type="ECO:0000313" key="10">
    <source>
        <dbReference type="Proteomes" id="UP001368500"/>
    </source>
</evidence>
<reference evidence="9 10" key="1">
    <citation type="submission" date="2024-04" db="EMBL/GenBank/DDBJ databases">
        <title>Novel species of the genus Ideonella isolated from streams.</title>
        <authorList>
            <person name="Lu H."/>
        </authorList>
    </citation>
    <scope>NUCLEOTIDE SEQUENCE [LARGE SCALE GENOMIC DNA]</scope>
    <source>
        <strain evidence="9 10">BYS139W</strain>
    </source>
</reference>
<evidence type="ECO:0000256" key="4">
    <source>
        <dbReference type="ARBA" id="ARBA00022982"/>
    </source>
</evidence>
<evidence type="ECO:0000256" key="5">
    <source>
        <dbReference type="ARBA" id="ARBA00023004"/>
    </source>
</evidence>
<dbReference type="PRINTS" id="PR00605">
    <property type="entry name" value="CYTCHROMECIC"/>
</dbReference>
<keyword evidence="3 6" id="KW-0479">Metal-binding</keyword>
<comment type="caution">
    <text evidence="9">The sequence shown here is derived from an EMBL/GenBank/DDBJ whole genome shotgun (WGS) entry which is preliminary data.</text>
</comment>
<evidence type="ECO:0000256" key="7">
    <source>
        <dbReference type="SAM" id="SignalP"/>
    </source>
</evidence>
<dbReference type="EMBL" id="JBBUTF010000010">
    <property type="protein sequence ID" value="MEK8026767.1"/>
    <property type="molecule type" value="Genomic_DNA"/>
</dbReference>
<evidence type="ECO:0000256" key="2">
    <source>
        <dbReference type="ARBA" id="ARBA00022617"/>
    </source>
</evidence>
<keyword evidence="1" id="KW-0813">Transport</keyword>
<dbReference type="Pfam" id="PF13442">
    <property type="entry name" value="Cytochrome_CBB3"/>
    <property type="match status" value="1"/>
</dbReference>
<keyword evidence="2 6" id="KW-0349">Heme</keyword>
<dbReference type="InterPro" id="IPR036909">
    <property type="entry name" value="Cyt_c-like_dom_sf"/>
</dbReference>
<dbReference type="Proteomes" id="UP001368500">
    <property type="component" value="Unassembled WGS sequence"/>
</dbReference>
<evidence type="ECO:0000256" key="6">
    <source>
        <dbReference type="PROSITE-ProRule" id="PRU00433"/>
    </source>
</evidence>
<accession>A0ABU9BA45</accession>
<gene>
    <name evidence="9" type="ORF">AACH11_12415</name>
</gene>
<dbReference type="PANTHER" id="PTHR35008:SF9">
    <property type="entry name" value="CYTOCHROME C DOMAIN-CONTAINING PROTEIN"/>
    <property type="match status" value="1"/>
</dbReference>
<feature type="signal peptide" evidence="7">
    <location>
        <begin position="1"/>
        <end position="28"/>
    </location>
</feature>
<evidence type="ECO:0000256" key="1">
    <source>
        <dbReference type="ARBA" id="ARBA00022448"/>
    </source>
</evidence>
<name>A0ABU9BA45_9BURK</name>
<dbReference type="SUPFAM" id="SSF46626">
    <property type="entry name" value="Cytochrome c"/>
    <property type="match status" value="1"/>
</dbReference>
<dbReference type="Gene3D" id="1.10.760.10">
    <property type="entry name" value="Cytochrome c-like domain"/>
    <property type="match status" value="1"/>
</dbReference>
<keyword evidence="10" id="KW-1185">Reference proteome</keyword>
<dbReference type="InterPro" id="IPR009056">
    <property type="entry name" value="Cyt_c-like_dom"/>
</dbReference>
<dbReference type="RefSeq" id="WP_341374552.1">
    <property type="nucleotide sequence ID" value="NZ_JBBUTF010000010.1"/>
</dbReference>
<evidence type="ECO:0000313" key="9">
    <source>
        <dbReference type="EMBL" id="MEK8026767.1"/>
    </source>
</evidence>
<feature type="chain" id="PRO_5045058785" evidence="7">
    <location>
        <begin position="29"/>
        <end position="152"/>
    </location>
</feature>
<dbReference type="PANTHER" id="PTHR35008">
    <property type="entry name" value="BLL4482 PROTEIN-RELATED"/>
    <property type="match status" value="1"/>
</dbReference>
<protein>
    <submittedName>
        <fullName evidence="9">Cytochrome c</fullName>
    </submittedName>
</protein>